<evidence type="ECO:0000256" key="3">
    <source>
        <dbReference type="ARBA" id="ARBA00022448"/>
    </source>
</evidence>
<feature type="transmembrane region" description="Helical" evidence="8">
    <location>
        <begin position="69"/>
        <end position="90"/>
    </location>
</feature>
<evidence type="ECO:0000313" key="9">
    <source>
        <dbReference type="EMBL" id="VAX26419.1"/>
    </source>
</evidence>
<evidence type="ECO:0000256" key="2">
    <source>
        <dbReference type="ARBA" id="ARBA00007935"/>
    </source>
</evidence>
<keyword evidence="5 8" id="KW-0812">Transmembrane</keyword>
<evidence type="ECO:0000256" key="6">
    <source>
        <dbReference type="ARBA" id="ARBA00022989"/>
    </source>
</evidence>
<evidence type="ECO:0000256" key="4">
    <source>
        <dbReference type="ARBA" id="ARBA00022475"/>
    </source>
</evidence>
<keyword evidence="4" id="KW-1003">Cell membrane</keyword>
<organism evidence="9">
    <name type="scientific">hydrothermal vent metagenome</name>
    <dbReference type="NCBI Taxonomy" id="652676"/>
    <lineage>
        <taxon>unclassified sequences</taxon>
        <taxon>metagenomes</taxon>
        <taxon>ecological metagenomes</taxon>
    </lineage>
</organism>
<dbReference type="PANTHER" id="PTHR30472">
    <property type="entry name" value="FERRIC ENTEROBACTIN TRANSPORT SYSTEM PERMEASE PROTEIN"/>
    <property type="match status" value="1"/>
</dbReference>
<keyword evidence="7 8" id="KW-0472">Membrane</keyword>
<sequence length="342" mass="36378">MHTLSLPMMNRKRYFSALSWFTVFFLATLAIAPLIGATSISLAKALSREIDFANNVDAHILFLARLPRILLAAITGASLSVAGAVFQAILRNDLAAPITLGVSSGAAFGAVLAISLGFSFTFMGFSSIPLAAFAGAMLAVSLVFSLVKTRQGELPTTIVLLAGVTVNFFFAALVMLIHYLSDVTQSFRIVRWLMGGLDITDYQTVFSICLPVFIGSAILMYIARDLNLISSGSQSALSRGVNVPKIQKLGLVSASLITGAVVAISGPIGFVGLVVPHIVRLLIGSDQRILIPASMLFGASFLIICDTVARTVIAPTEIPVGVITAMIGGPFFVWLLRRRKSR</sequence>
<evidence type="ECO:0000256" key="1">
    <source>
        <dbReference type="ARBA" id="ARBA00004651"/>
    </source>
</evidence>
<reference evidence="9" key="1">
    <citation type="submission" date="2018-06" db="EMBL/GenBank/DDBJ databases">
        <authorList>
            <person name="Zhirakovskaya E."/>
        </authorList>
    </citation>
    <scope>NUCLEOTIDE SEQUENCE</scope>
</reference>
<dbReference type="AlphaFoldDB" id="A0A3B1C893"/>
<evidence type="ECO:0000256" key="8">
    <source>
        <dbReference type="SAM" id="Phobius"/>
    </source>
</evidence>
<name>A0A3B1C893_9ZZZZ</name>
<dbReference type="GO" id="GO:0022857">
    <property type="term" value="F:transmembrane transporter activity"/>
    <property type="evidence" value="ECO:0007669"/>
    <property type="project" value="InterPro"/>
</dbReference>
<dbReference type="EMBL" id="UOGG01000003">
    <property type="protein sequence ID" value="VAX26419.1"/>
    <property type="molecule type" value="Genomic_DNA"/>
</dbReference>
<feature type="transmembrane region" description="Helical" evidence="8">
    <location>
        <begin position="201"/>
        <end position="223"/>
    </location>
</feature>
<comment type="subcellular location">
    <subcellularLocation>
        <location evidence="1">Cell membrane</location>
        <topology evidence="1">Multi-pass membrane protein</topology>
    </subcellularLocation>
</comment>
<dbReference type="CDD" id="cd06550">
    <property type="entry name" value="TM_ABC_iron-siderophores_like"/>
    <property type="match status" value="1"/>
</dbReference>
<dbReference type="InterPro" id="IPR000522">
    <property type="entry name" value="ABC_transptr_permease_BtuC"/>
</dbReference>
<dbReference type="Pfam" id="PF01032">
    <property type="entry name" value="FecCD"/>
    <property type="match status" value="1"/>
</dbReference>
<keyword evidence="6 8" id="KW-1133">Transmembrane helix</keyword>
<comment type="similarity">
    <text evidence="2">Belongs to the binding-protein-dependent transport system permease family. FecCD subfamily.</text>
</comment>
<evidence type="ECO:0000256" key="5">
    <source>
        <dbReference type="ARBA" id="ARBA00022692"/>
    </source>
</evidence>
<dbReference type="FunFam" id="1.10.3470.10:FF:000001">
    <property type="entry name" value="Vitamin B12 ABC transporter permease BtuC"/>
    <property type="match status" value="1"/>
</dbReference>
<feature type="transmembrane region" description="Helical" evidence="8">
    <location>
        <begin position="102"/>
        <end position="122"/>
    </location>
</feature>
<dbReference type="SUPFAM" id="SSF81345">
    <property type="entry name" value="ABC transporter involved in vitamin B12 uptake, BtuC"/>
    <property type="match status" value="1"/>
</dbReference>
<dbReference type="PANTHER" id="PTHR30472:SF25">
    <property type="entry name" value="ABC TRANSPORTER PERMEASE PROTEIN MJ0876-RELATED"/>
    <property type="match status" value="1"/>
</dbReference>
<gene>
    <name evidence="9" type="ORF">MNBD_NITROSPINAE05-40</name>
</gene>
<feature type="transmembrane region" description="Helical" evidence="8">
    <location>
        <begin position="318"/>
        <end position="336"/>
    </location>
</feature>
<feature type="transmembrane region" description="Helical" evidence="8">
    <location>
        <begin position="128"/>
        <end position="147"/>
    </location>
</feature>
<accession>A0A3B1C893</accession>
<feature type="transmembrane region" description="Helical" evidence="8">
    <location>
        <begin position="289"/>
        <end position="312"/>
    </location>
</feature>
<keyword evidence="3" id="KW-0813">Transport</keyword>
<dbReference type="InterPro" id="IPR037294">
    <property type="entry name" value="ABC_BtuC-like"/>
</dbReference>
<dbReference type="Gene3D" id="1.10.3470.10">
    <property type="entry name" value="ABC transporter involved in vitamin B12 uptake, BtuC"/>
    <property type="match status" value="1"/>
</dbReference>
<protein>
    <submittedName>
        <fullName evidence="9">Vitamin B12 ABC transporter, permease protein BtuC</fullName>
    </submittedName>
</protein>
<evidence type="ECO:0000256" key="7">
    <source>
        <dbReference type="ARBA" id="ARBA00023136"/>
    </source>
</evidence>
<feature type="transmembrane region" description="Helical" evidence="8">
    <location>
        <begin position="159"/>
        <end position="181"/>
    </location>
</feature>
<proteinExistence type="inferred from homology"/>
<dbReference type="GO" id="GO:0005886">
    <property type="term" value="C:plasma membrane"/>
    <property type="evidence" value="ECO:0007669"/>
    <property type="project" value="UniProtKB-SubCell"/>
</dbReference>